<dbReference type="InterPro" id="IPR044839">
    <property type="entry name" value="NDR1-like"/>
</dbReference>
<evidence type="ECO:0000313" key="6">
    <source>
        <dbReference type="Proteomes" id="UP001497480"/>
    </source>
</evidence>
<sequence length="265" mass="29103">MQQAPRSEPVTGYPAPAYPNGGGQQYPVGGGGQQYPMGGGGQQYPMGGGGQQHPYVAYPQQGPLYYNNNDGPFATRSFFRAFIGTMICLVIIFAVILLITFLVLRPSFPSFQLNALSISDFNTSSQLLSATWHASFLTLNRNKKISLTYHAIRSSIFYKNYFLTDSLSPPFRAETNSENTINATLSLSQTYVDPAVIRELDSDTNHRASITFDVQLLASASFHSGSWRFRSLLLKVLCEDVTLAISSKATSGNFIGGPRKCQVWN</sequence>
<evidence type="ECO:0000256" key="4">
    <source>
        <dbReference type="SAM" id="Phobius"/>
    </source>
</evidence>
<feature type="transmembrane region" description="Helical" evidence="4">
    <location>
        <begin position="78"/>
        <end position="104"/>
    </location>
</feature>
<accession>A0AAV1XL27</accession>
<proteinExistence type="predicted"/>
<dbReference type="Proteomes" id="UP001497480">
    <property type="component" value="Unassembled WGS sequence"/>
</dbReference>
<evidence type="ECO:0000256" key="1">
    <source>
        <dbReference type="ARBA" id="ARBA00004370"/>
    </source>
</evidence>
<dbReference type="GO" id="GO:0005886">
    <property type="term" value="C:plasma membrane"/>
    <property type="evidence" value="ECO:0007669"/>
    <property type="project" value="TreeGrafter"/>
</dbReference>
<comment type="subcellular location">
    <subcellularLocation>
        <location evidence="1">Membrane</location>
    </subcellularLocation>
</comment>
<gene>
    <name evidence="5" type="ORF">LLUT_LOCUS22879</name>
</gene>
<evidence type="ECO:0000313" key="5">
    <source>
        <dbReference type="EMBL" id="CAL0321819.1"/>
    </source>
</evidence>
<organism evidence="5 6">
    <name type="scientific">Lupinus luteus</name>
    <name type="common">European yellow lupine</name>
    <dbReference type="NCBI Taxonomy" id="3873"/>
    <lineage>
        <taxon>Eukaryota</taxon>
        <taxon>Viridiplantae</taxon>
        <taxon>Streptophyta</taxon>
        <taxon>Embryophyta</taxon>
        <taxon>Tracheophyta</taxon>
        <taxon>Spermatophyta</taxon>
        <taxon>Magnoliopsida</taxon>
        <taxon>eudicotyledons</taxon>
        <taxon>Gunneridae</taxon>
        <taxon>Pentapetalae</taxon>
        <taxon>rosids</taxon>
        <taxon>fabids</taxon>
        <taxon>Fabales</taxon>
        <taxon>Fabaceae</taxon>
        <taxon>Papilionoideae</taxon>
        <taxon>50 kb inversion clade</taxon>
        <taxon>genistoids sensu lato</taxon>
        <taxon>core genistoids</taxon>
        <taxon>Genisteae</taxon>
        <taxon>Lupinus</taxon>
    </lineage>
</organism>
<reference evidence="5 6" key="1">
    <citation type="submission" date="2024-03" db="EMBL/GenBank/DDBJ databases">
        <authorList>
            <person name="Martinez-Hernandez J."/>
        </authorList>
    </citation>
    <scope>NUCLEOTIDE SEQUENCE [LARGE SCALE GENOMIC DNA]</scope>
</reference>
<keyword evidence="6" id="KW-1185">Reference proteome</keyword>
<evidence type="ECO:0000256" key="2">
    <source>
        <dbReference type="ARBA" id="ARBA00023136"/>
    </source>
</evidence>
<feature type="region of interest" description="Disordered" evidence="3">
    <location>
        <begin position="1"/>
        <end position="42"/>
    </location>
</feature>
<comment type="caution">
    <text evidence="5">The sequence shown here is derived from an EMBL/GenBank/DDBJ whole genome shotgun (WGS) entry which is preliminary data.</text>
</comment>
<dbReference type="EMBL" id="CAXHTB010000016">
    <property type="protein sequence ID" value="CAL0321819.1"/>
    <property type="molecule type" value="Genomic_DNA"/>
</dbReference>
<dbReference type="PANTHER" id="PTHR31234:SF55">
    <property type="entry name" value="LATE EMBRYOGENESIS ABUNDANT (LEA) HYDROXYPROLINE-RICH GLYCOPROTEIN FAMILY"/>
    <property type="match status" value="1"/>
</dbReference>
<feature type="compositionally biased region" description="Gly residues" evidence="3">
    <location>
        <begin position="20"/>
        <end position="42"/>
    </location>
</feature>
<protein>
    <recommendedName>
        <fullName evidence="7">Late embryogenesis abundant protein LEA-2 subgroup domain-containing protein</fullName>
    </recommendedName>
</protein>
<evidence type="ECO:0008006" key="7">
    <source>
        <dbReference type="Google" id="ProtNLM"/>
    </source>
</evidence>
<evidence type="ECO:0000256" key="3">
    <source>
        <dbReference type="SAM" id="MobiDB-lite"/>
    </source>
</evidence>
<dbReference type="GO" id="GO:0098542">
    <property type="term" value="P:defense response to other organism"/>
    <property type="evidence" value="ECO:0007669"/>
    <property type="project" value="InterPro"/>
</dbReference>
<dbReference type="AlphaFoldDB" id="A0AAV1XL27"/>
<name>A0AAV1XL27_LUPLU</name>
<keyword evidence="4" id="KW-1133">Transmembrane helix</keyword>
<dbReference type="PANTHER" id="PTHR31234">
    <property type="entry name" value="LATE EMBRYOGENESIS ABUNDANT (LEA) HYDROXYPROLINE-RICH GLYCOPROTEIN FAMILY"/>
    <property type="match status" value="1"/>
</dbReference>
<keyword evidence="4" id="KW-0812">Transmembrane</keyword>
<keyword evidence="2 4" id="KW-0472">Membrane</keyword>